<feature type="transmembrane region" description="Helical" evidence="1">
    <location>
        <begin position="66"/>
        <end position="86"/>
    </location>
</feature>
<reference evidence="2 3" key="1">
    <citation type="submission" date="2018-01" db="EMBL/GenBank/DDBJ databases">
        <title>Denitrification phenotypes of diverse strains of Pseudomonas stutzeri.</title>
        <authorList>
            <person name="Milligan D.A."/>
            <person name="Bergaust L."/>
            <person name="Bakken L.R."/>
            <person name="Frostegard A."/>
        </authorList>
    </citation>
    <scope>NUCLEOTIDE SEQUENCE [LARGE SCALE GENOMIC DNA]</scope>
    <source>
        <strain evidence="2 3">24a75</strain>
    </source>
</reference>
<dbReference type="AlphaFoldDB" id="A0A2N8T4D6"/>
<keyword evidence="1" id="KW-0472">Membrane</keyword>
<evidence type="ECO:0000313" key="3">
    <source>
        <dbReference type="Proteomes" id="UP000236023"/>
    </source>
</evidence>
<keyword evidence="1" id="KW-1133">Transmembrane helix</keyword>
<proteinExistence type="predicted"/>
<keyword evidence="1" id="KW-0812">Transmembrane</keyword>
<evidence type="ECO:0000256" key="1">
    <source>
        <dbReference type="SAM" id="Phobius"/>
    </source>
</evidence>
<feature type="transmembrane region" description="Helical" evidence="1">
    <location>
        <begin position="34"/>
        <end position="54"/>
    </location>
</feature>
<organism evidence="2 3">
    <name type="scientific">Stutzerimonas stutzeri</name>
    <name type="common">Pseudomonas stutzeri</name>
    <dbReference type="NCBI Taxonomy" id="316"/>
    <lineage>
        <taxon>Bacteria</taxon>
        <taxon>Pseudomonadati</taxon>
        <taxon>Pseudomonadota</taxon>
        <taxon>Gammaproteobacteria</taxon>
        <taxon>Pseudomonadales</taxon>
        <taxon>Pseudomonadaceae</taxon>
        <taxon>Stutzerimonas</taxon>
    </lineage>
</organism>
<protein>
    <submittedName>
        <fullName evidence="2">Uncharacterized protein</fullName>
    </submittedName>
</protein>
<feature type="transmembrane region" description="Helical" evidence="1">
    <location>
        <begin position="123"/>
        <end position="144"/>
    </location>
</feature>
<sequence length="150" mass="16691">MKSIFFAIWALLSLLLGGVAILAALAEPGLSSGFFVLLTAYYAFCFFQLIRAFYQPWGLLGPRRRTGYWLCLLLLPLALLPLHAAYEIWQQGAYVVEDTGRMRFGIAVVRQGLVWLQELVGHLGPMLVMLALGVAIAVGLLRLLRTQVVR</sequence>
<name>A0A2N8T4D6_STUST</name>
<evidence type="ECO:0000313" key="2">
    <source>
        <dbReference type="EMBL" id="PNG09619.1"/>
    </source>
</evidence>
<dbReference type="EMBL" id="POUT01000005">
    <property type="protein sequence ID" value="PNG09619.1"/>
    <property type="molecule type" value="Genomic_DNA"/>
</dbReference>
<comment type="caution">
    <text evidence="2">The sequence shown here is derived from an EMBL/GenBank/DDBJ whole genome shotgun (WGS) entry which is preliminary data.</text>
</comment>
<gene>
    <name evidence="2" type="ORF">CXK94_11365</name>
</gene>
<dbReference type="RefSeq" id="WP_102894428.1">
    <property type="nucleotide sequence ID" value="NZ_JAMOHU010000005.1"/>
</dbReference>
<dbReference type="Proteomes" id="UP000236023">
    <property type="component" value="Unassembled WGS sequence"/>
</dbReference>
<accession>A0A2N8T4D6</accession>